<feature type="transmembrane region" description="Helical" evidence="1">
    <location>
        <begin position="194"/>
        <end position="214"/>
    </location>
</feature>
<keyword evidence="1" id="KW-0812">Transmembrane</keyword>
<feature type="transmembrane region" description="Helical" evidence="1">
    <location>
        <begin position="315"/>
        <end position="343"/>
    </location>
</feature>
<feature type="transmembrane region" description="Helical" evidence="1">
    <location>
        <begin position="57"/>
        <end position="75"/>
    </location>
</feature>
<keyword evidence="1" id="KW-0472">Membrane</keyword>
<feature type="transmembrane region" description="Helical" evidence="1">
    <location>
        <begin position="260"/>
        <end position="279"/>
    </location>
</feature>
<name>A0A0G0XJM7_9BACT</name>
<reference evidence="2 3" key="1">
    <citation type="journal article" date="2015" name="Nature">
        <title>rRNA introns, odd ribosomes, and small enigmatic genomes across a large radiation of phyla.</title>
        <authorList>
            <person name="Brown C.T."/>
            <person name="Hug L.A."/>
            <person name="Thomas B.C."/>
            <person name="Sharon I."/>
            <person name="Castelle C.J."/>
            <person name="Singh A."/>
            <person name="Wilkins M.J."/>
            <person name="Williams K.H."/>
            <person name="Banfield J.F."/>
        </authorList>
    </citation>
    <scope>NUCLEOTIDE SEQUENCE [LARGE SCALE GENOMIC DNA]</scope>
</reference>
<accession>A0A0G0XJM7</accession>
<proteinExistence type="predicted"/>
<gene>
    <name evidence="2" type="ORF">UU32_C0003G0007</name>
</gene>
<sequence length="394" mass="46324">MSFVVWHPDVNNHIDWGIRFFEYGAKKFYAPETNVWSYTWPNQPPGTMYMFAGIRKVFEAVFAGFWWINIHVPAFPSGIITFFETNLYPALLKLPSILTDLGIGYLIYKLTKKRFAVLLWLINPVVWYNSAVWGQYDSVVSFFALLSFYLLLQKKLTFSLLALVFSFYIKASLLIFAPIWLIVALRQKYNFGKWFLAICFSLLVISLLTLPFSYGNPLIWLFELYQKKIFVQQLHIITANAFNLWAGLTGIHERPDIYRLWGYILFSVSYIPLLISIFRKPTSRNLFWVLALTAFSSFMLLTNMHERYLYPLFPYLTILVSLNLISLYPYVFISLLSLLNMYNFWWVPRVDFLVSFLSFGDRLMPRVLGLTNFILFLQLCRGYFLQNPSPRKGE</sequence>
<evidence type="ECO:0008006" key="4">
    <source>
        <dbReference type="Google" id="ProtNLM"/>
    </source>
</evidence>
<dbReference type="AlphaFoldDB" id="A0A0G0XJM7"/>
<protein>
    <recommendedName>
        <fullName evidence="4">DUF2029 domain-containing protein</fullName>
    </recommendedName>
</protein>
<dbReference type="EMBL" id="LCAE01000003">
    <property type="protein sequence ID" value="KKR87877.1"/>
    <property type="molecule type" value="Genomic_DNA"/>
</dbReference>
<feature type="transmembrane region" description="Helical" evidence="1">
    <location>
        <begin position="156"/>
        <end position="182"/>
    </location>
</feature>
<feature type="transmembrane region" description="Helical" evidence="1">
    <location>
        <begin position="285"/>
        <end position="303"/>
    </location>
</feature>
<comment type="caution">
    <text evidence="2">The sequence shown here is derived from an EMBL/GenBank/DDBJ whole genome shotgun (WGS) entry which is preliminary data.</text>
</comment>
<organism evidence="2 3">
    <name type="scientific">Candidatus Woesebacteria bacterium GW2011_GWB1_41_10</name>
    <dbReference type="NCBI Taxonomy" id="1618577"/>
    <lineage>
        <taxon>Bacteria</taxon>
        <taxon>Candidatus Woeseibacteriota</taxon>
    </lineage>
</organism>
<feature type="transmembrane region" description="Helical" evidence="1">
    <location>
        <begin position="87"/>
        <end position="108"/>
    </location>
</feature>
<evidence type="ECO:0000313" key="3">
    <source>
        <dbReference type="Proteomes" id="UP000033858"/>
    </source>
</evidence>
<feature type="transmembrane region" description="Helical" evidence="1">
    <location>
        <begin position="115"/>
        <end position="136"/>
    </location>
</feature>
<evidence type="ECO:0000313" key="2">
    <source>
        <dbReference type="EMBL" id="KKR87877.1"/>
    </source>
</evidence>
<evidence type="ECO:0000256" key="1">
    <source>
        <dbReference type="SAM" id="Phobius"/>
    </source>
</evidence>
<keyword evidence="1" id="KW-1133">Transmembrane helix</keyword>
<dbReference type="Proteomes" id="UP000033858">
    <property type="component" value="Unassembled WGS sequence"/>
</dbReference>